<name>A0A8D2QJZ1_ZONAL</name>
<accession>A0A8D2QJZ1</accession>
<evidence type="ECO:0000313" key="2">
    <source>
        <dbReference type="Ensembl" id="ENSZALP00000022483.1"/>
    </source>
</evidence>
<organism evidence="2 3">
    <name type="scientific">Zonotrichia albicollis</name>
    <name type="common">White-throated sparrow</name>
    <name type="synonym">Fringilla albicollis</name>
    <dbReference type="NCBI Taxonomy" id="44394"/>
    <lineage>
        <taxon>Eukaryota</taxon>
        <taxon>Metazoa</taxon>
        <taxon>Chordata</taxon>
        <taxon>Craniata</taxon>
        <taxon>Vertebrata</taxon>
        <taxon>Euteleostomi</taxon>
        <taxon>Archelosauria</taxon>
        <taxon>Archosauria</taxon>
        <taxon>Dinosauria</taxon>
        <taxon>Saurischia</taxon>
        <taxon>Theropoda</taxon>
        <taxon>Coelurosauria</taxon>
        <taxon>Aves</taxon>
        <taxon>Neognathae</taxon>
        <taxon>Neoaves</taxon>
        <taxon>Telluraves</taxon>
        <taxon>Australaves</taxon>
        <taxon>Passeriformes</taxon>
        <taxon>Passerellidae</taxon>
        <taxon>Zonotrichia</taxon>
    </lineage>
</organism>
<keyword evidence="3" id="KW-1185">Reference proteome</keyword>
<keyword evidence="1" id="KW-0812">Transmembrane</keyword>
<sequence>MERPVPRGLRGEKEEEEVERVLVSEHSWRPCPTARRRVRGCLEWVKRQLFRVGEDWYFLFILGVLMATISFAMDIIVASIPVSPCCTPWVFLCPPHHPECPCVPSLHPKCPYMPPMHPGCPCVPPHAPRVSLYASHPPWVAMCPPCASICPPHRPWVP</sequence>
<protein>
    <submittedName>
        <fullName evidence="2">Uncharacterized protein</fullName>
    </submittedName>
</protein>
<feature type="transmembrane region" description="Helical" evidence="1">
    <location>
        <begin position="56"/>
        <end position="78"/>
    </location>
</feature>
<evidence type="ECO:0000313" key="3">
    <source>
        <dbReference type="Proteomes" id="UP000694413"/>
    </source>
</evidence>
<dbReference type="Ensembl" id="ENSZALT00000029227.1">
    <property type="protein sequence ID" value="ENSZALP00000022483.1"/>
    <property type="gene ID" value="ENSZALG00000017465.1"/>
</dbReference>
<reference evidence="2" key="1">
    <citation type="submission" date="2025-08" db="UniProtKB">
        <authorList>
            <consortium name="Ensembl"/>
        </authorList>
    </citation>
    <scope>IDENTIFICATION</scope>
</reference>
<dbReference type="Proteomes" id="UP000694413">
    <property type="component" value="Unassembled WGS sequence"/>
</dbReference>
<keyword evidence="1" id="KW-1133">Transmembrane helix</keyword>
<proteinExistence type="predicted"/>
<keyword evidence="1" id="KW-0472">Membrane</keyword>
<reference evidence="2" key="2">
    <citation type="submission" date="2025-09" db="UniProtKB">
        <authorList>
            <consortium name="Ensembl"/>
        </authorList>
    </citation>
    <scope>IDENTIFICATION</scope>
</reference>
<evidence type="ECO:0000256" key="1">
    <source>
        <dbReference type="SAM" id="Phobius"/>
    </source>
</evidence>
<dbReference type="AlphaFoldDB" id="A0A8D2QJZ1"/>